<evidence type="ECO:0000313" key="4">
    <source>
        <dbReference type="Proteomes" id="UP001148838"/>
    </source>
</evidence>
<comment type="caution">
    <text evidence="3">The sequence shown here is derived from an EMBL/GenBank/DDBJ whole genome shotgun (WGS) entry which is preliminary data.</text>
</comment>
<evidence type="ECO:0000313" key="3">
    <source>
        <dbReference type="EMBL" id="KAJ4435060.1"/>
    </source>
</evidence>
<dbReference type="EMBL" id="JAJSOF020000025">
    <property type="protein sequence ID" value="KAJ4435060.1"/>
    <property type="molecule type" value="Genomic_DNA"/>
</dbReference>
<keyword evidence="4" id="KW-1185">Reference proteome</keyword>
<feature type="domain" description="PiggyBac transposable element-derived protein" evidence="2">
    <location>
        <begin position="175"/>
        <end position="229"/>
    </location>
</feature>
<dbReference type="Pfam" id="PF13843">
    <property type="entry name" value="DDE_Tnp_1_7"/>
    <property type="match status" value="1"/>
</dbReference>
<feature type="region of interest" description="Disordered" evidence="1">
    <location>
        <begin position="97"/>
        <end position="165"/>
    </location>
</feature>
<feature type="compositionally biased region" description="Polar residues" evidence="1">
    <location>
        <begin position="142"/>
        <end position="158"/>
    </location>
</feature>
<feature type="compositionally biased region" description="Basic and acidic residues" evidence="1">
    <location>
        <begin position="124"/>
        <end position="141"/>
    </location>
</feature>
<reference evidence="3 4" key="1">
    <citation type="journal article" date="2022" name="Allergy">
        <title>Genome assembly and annotation of Periplaneta americana reveal a comprehensive cockroach allergen profile.</title>
        <authorList>
            <person name="Wang L."/>
            <person name="Xiong Q."/>
            <person name="Saelim N."/>
            <person name="Wang L."/>
            <person name="Nong W."/>
            <person name="Wan A.T."/>
            <person name="Shi M."/>
            <person name="Liu X."/>
            <person name="Cao Q."/>
            <person name="Hui J.H.L."/>
            <person name="Sookrung N."/>
            <person name="Leung T.F."/>
            <person name="Tungtrongchitr A."/>
            <person name="Tsui S.K.W."/>
        </authorList>
    </citation>
    <scope>NUCLEOTIDE SEQUENCE [LARGE SCALE GENOMIC DNA]</scope>
    <source>
        <strain evidence="3">PWHHKU_190912</strain>
    </source>
</reference>
<organism evidence="3 4">
    <name type="scientific">Periplaneta americana</name>
    <name type="common">American cockroach</name>
    <name type="synonym">Blatta americana</name>
    <dbReference type="NCBI Taxonomy" id="6978"/>
    <lineage>
        <taxon>Eukaryota</taxon>
        <taxon>Metazoa</taxon>
        <taxon>Ecdysozoa</taxon>
        <taxon>Arthropoda</taxon>
        <taxon>Hexapoda</taxon>
        <taxon>Insecta</taxon>
        <taxon>Pterygota</taxon>
        <taxon>Neoptera</taxon>
        <taxon>Polyneoptera</taxon>
        <taxon>Dictyoptera</taxon>
        <taxon>Blattodea</taxon>
        <taxon>Blattoidea</taxon>
        <taxon>Blattidae</taxon>
        <taxon>Blattinae</taxon>
        <taxon>Periplaneta</taxon>
    </lineage>
</organism>
<accession>A0ABQ8SNQ1</accession>
<sequence>SFWKDVRILWYFLCVSRRKITLHELLEIMDSSETIPNSGVDVALLPPLNANDDLTDEDSGAEDNPCIDNLPASQLSADVFVTDMAINNVCEESSYEIGLPSGPSPLSRKCRRTRSTTPSTALETNKEDVAGTNATKKEDSRLNTPKHQFYNGPSNSADKQGRQVGRFSREKKLRIAVPQPRLFESYNSHMGGIDRGDQNMSLYRTSIRGKKWYFPIIAHLIDVAEQSAWLLYRCNEENIDHLSFQRRVATAILVSNKRVLTSKASKQSQCPPLAEELASLTPNPAVPGSIPGQDELPGSLYRQPSESTGSLDRPPWNVVKRRWMASATST</sequence>
<protein>
    <recommendedName>
        <fullName evidence="2">PiggyBac transposable element-derived protein domain-containing protein</fullName>
    </recommendedName>
</protein>
<feature type="non-terminal residue" evidence="3">
    <location>
        <position position="1"/>
    </location>
</feature>
<proteinExistence type="predicted"/>
<gene>
    <name evidence="3" type="ORF">ANN_23634</name>
</gene>
<dbReference type="PANTHER" id="PTHR47055:SF3">
    <property type="entry name" value="PHORBOL-ESTER_DAG-TYPE DOMAIN-CONTAINING PROTEIN"/>
    <property type="match status" value="1"/>
</dbReference>
<evidence type="ECO:0000259" key="2">
    <source>
        <dbReference type="Pfam" id="PF13843"/>
    </source>
</evidence>
<evidence type="ECO:0000256" key="1">
    <source>
        <dbReference type="SAM" id="MobiDB-lite"/>
    </source>
</evidence>
<dbReference type="Proteomes" id="UP001148838">
    <property type="component" value="Unassembled WGS sequence"/>
</dbReference>
<dbReference type="InterPro" id="IPR052638">
    <property type="entry name" value="PiggyBac_TE-derived"/>
</dbReference>
<name>A0ABQ8SNQ1_PERAM</name>
<dbReference type="InterPro" id="IPR029526">
    <property type="entry name" value="PGBD"/>
</dbReference>
<feature type="region of interest" description="Disordered" evidence="1">
    <location>
        <begin position="281"/>
        <end position="314"/>
    </location>
</feature>
<dbReference type="PANTHER" id="PTHR47055">
    <property type="entry name" value="DDE_TNP_1_7 DOMAIN-CONTAINING PROTEIN"/>
    <property type="match status" value="1"/>
</dbReference>